<protein>
    <submittedName>
        <fullName evidence="1">Uncharacterized protein</fullName>
    </submittedName>
</protein>
<keyword evidence="2" id="KW-1185">Reference proteome</keyword>
<reference evidence="1" key="1">
    <citation type="journal article" date="2019" name="bioRxiv">
        <title>The Genome of the Zebra Mussel, Dreissena polymorpha: A Resource for Invasive Species Research.</title>
        <authorList>
            <person name="McCartney M.A."/>
            <person name="Auch B."/>
            <person name="Kono T."/>
            <person name="Mallez S."/>
            <person name="Zhang Y."/>
            <person name="Obille A."/>
            <person name="Becker A."/>
            <person name="Abrahante J.E."/>
            <person name="Garbe J."/>
            <person name="Badalamenti J.P."/>
            <person name="Herman A."/>
            <person name="Mangelson H."/>
            <person name="Liachko I."/>
            <person name="Sullivan S."/>
            <person name="Sone E.D."/>
            <person name="Koren S."/>
            <person name="Silverstein K.A.T."/>
            <person name="Beckman K.B."/>
            <person name="Gohl D.M."/>
        </authorList>
    </citation>
    <scope>NUCLEOTIDE SEQUENCE</scope>
    <source>
        <strain evidence="1">Duluth1</strain>
        <tissue evidence="1">Whole animal</tissue>
    </source>
</reference>
<organism evidence="1 2">
    <name type="scientific">Dreissena polymorpha</name>
    <name type="common">Zebra mussel</name>
    <name type="synonym">Mytilus polymorpha</name>
    <dbReference type="NCBI Taxonomy" id="45954"/>
    <lineage>
        <taxon>Eukaryota</taxon>
        <taxon>Metazoa</taxon>
        <taxon>Spiralia</taxon>
        <taxon>Lophotrochozoa</taxon>
        <taxon>Mollusca</taxon>
        <taxon>Bivalvia</taxon>
        <taxon>Autobranchia</taxon>
        <taxon>Heteroconchia</taxon>
        <taxon>Euheterodonta</taxon>
        <taxon>Imparidentia</taxon>
        <taxon>Neoheterodontei</taxon>
        <taxon>Myida</taxon>
        <taxon>Dreissenoidea</taxon>
        <taxon>Dreissenidae</taxon>
        <taxon>Dreissena</taxon>
    </lineage>
</organism>
<dbReference type="AlphaFoldDB" id="A0A9D4NM48"/>
<evidence type="ECO:0000313" key="2">
    <source>
        <dbReference type="Proteomes" id="UP000828390"/>
    </source>
</evidence>
<dbReference type="EMBL" id="JAIWYP010000001">
    <property type="protein sequence ID" value="KAH3896786.1"/>
    <property type="molecule type" value="Genomic_DNA"/>
</dbReference>
<name>A0A9D4NM48_DREPO</name>
<dbReference type="Proteomes" id="UP000828390">
    <property type="component" value="Unassembled WGS sequence"/>
</dbReference>
<reference evidence="1" key="2">
    <citation type="submission" date="2020-11" db="EMBL/GenBank/DDBJ databases">
        <authorList>
            <person name="McCartney M.A."/>
            <person name="Auch B."/>
            <person name="Kono T."/>
            <person name="Mallez S."/>
            <person name="Becker A."/>
            <person name="Gohl D.M."/>
            <person name="Silverstein K.A.T."/>
            <person name="Koren S."/>
            <person name="Bechman K.B."/>
            <person name="Herman A."/>
            <person name="Abrahante J.E."/>
            <person name="Garbe J."/>
        </authorList>
    </citation>
    <scope>NUCLEOTIDE SEQUENCE</scope>
    <source>
        <strain evidence="1">Duluth1</strain>
        <tissue evidence="1">Whole animal</tissue>
    </source>
</reference>
<evidence type="ECO:0000313" key="1">
    <source>
        <dbReference type="EMBL" id="KAH3896786.1"/>
    </source>
</evidence>
<sequence>MTIVIAIDAITDPDWQNQISYKWFWYLPVTTSTGNQIIGQCSLISWRPAMPMFSERHSTPCKAHKRDQPIPPTSSYDKYFKLSMSGKELTFTIPDVKTPVMADSIAEYDLYQDLTDDRLFSINIGHKFDHRVVNFTVKGKELEKTNTIEILKAPNATYYVEPNMKIVIAIDVVTDPDWQHQISYKWFWYLPVTTATGDQIIGQCIFGPLPPTSRYDKYFKLSLSGKELTFTIPDVKIPVMADNTAEYDLYQDLTDDRLFSINISHKFDYRVVNFTVKGKELEKTTAVMK</sequence>
<accession>A0A9D4NM48</accession>
<proteinExistence type="predicted"/>
<comment type="caution">
    <text evidence="1">The sequence shown here is derived from an EMBL/GenBank/DDBJ whole genome shotgun (WGS) entry which is preliminary data.</text>
</comment>
<gene>
    <name evidence="1" type="ORF">DPMN_020967</name>
</gene>